<organism evidence="3 4">
    <name type="scientific">Priestia megaterium</name>
    <name type="common">Bacillus megaterium</name>
    <dbReference type="NCBI Taxonomy" id="1404"/>
    <lineage>
        <taxon>Bacteria</taxon>
        <taxon>Bacillati</taxon>
        <taxon>Bacillota</taxon>
        <taxon>Bacilli</taxon>
        <taxon>Bacillales</taxon>
        <taxon>Bacillaceae</taxon>
        <taxon>Priestia</taxon>
    </lineage>
</organism>
<dbReference type="Proteomes" id="UP000256519">
    <property type="component" value="Unassembled WGS sequence"/>
</dbReference>
<evidence type="ECO:0000256" key="1">
    <source>
        <dbReference type="SAM" id="SignalP"/>
    </source>
</evidence>
<feature type="chain" id="PRO_5038685894" description="DUF4467 domain-containing protein" evidence="1">
    <location>
        <begin position="23"/>
        <end position="123"/>
    </location>
</feature>
<sequence>MKKTILLVLVMGLALTSACSNKKSNKEKYDEAINQVIIWENKNLQANGTYRSNDILERKDTGIMVYKKGKFIELLYKTPSNKEIESLYERSKDGIYKKYSNMNLKTIDKDLKESSYTENIGNK</sequence>
<dbReference type="Pfam" id="PF14729">
    <property type="entry name" value="DUF4467"/>
    <property type="match status" value="1"/>
</dbReference>
<dbReference type="InterPro" id="IPR028075">
    <property type="entry name" value="DUF4467"/>
</dbReference>
<evidence type="ECO:0000313" key="4">
    <source>
        <dbReference type="Proteomes" id="UP000256519"/>
    </source>
</evidence>
<feature type="domain" description="DUF4467" evidence="2">
    <location>
        <begin position="29"/>
        <end position="107"/>
    </location>
</feature>
<proteinExistence type="predicted"/>
<gene>
    <name evidence="3" type="ORF">C3744_22275</name>
</gene>
<accession>A0A3D8WX90</accession>
<comment type="caution">
    <text evidence="3">The sequence shown here is derived from an EMBL/GenBank/DDBJ whole genome shotgun (WGS) entry which is preliminary data.</text>
</comment>
<name>A0A3D8WX90_PRIMG</name>
<dbReference type="PROSITE" id="PS51257">
    <property type="entry name" value="PROKAR_LIPOPROTEIN"/>
    <property type="match status" value="1"/>
</dbReference>
<feature type="signal peptide" evidence="1">
    <location>
        <begin position="1"/>
        <end position="22"/>
    </location>
</feature>
<dbReference type="AlphaFoldDB" id="A0A3D8WX90"/>
<dbReference type="EMBL" id="PQWM01000029">
    <property type="protein sequence ID" value="RDZ11095.1"/>
    <property type="molecule type" value="Genomic_DNA"/>
</dbReference>
<evidence type="ECO:0000313" key="3">
    <source>
        <dbReference type="EMBL" id="RDZ11095.1"/>
    </source>
</evidence>
<dbReference type="RefSeq" id="WP_161553965.1">
    <property type="nucleotide sequence ID" value="NZ_CP187630.1"/>
</dbReference>
<keyword evidence="1" id="KW-0732">Signal</keyword>
<evidence type="ECO:0000259" key="2">
    <source>
        <dbReference type="Pfam" id="PF14729"/>
    </source>
</evidence>
<protein>
    <recommendedName>
        <fullName evidence="2">DUF4467 domain-containing protein</fullName>
    </recommendedName>
</protein>
<reference evidence="3" key="1">
    <citation type="journal article" date="2018" name="Appl. Environ. Microbiol.">
        <title>Antimicrobial susceptibility testing and tentative epidemiological cut-off values of five Bacillus species relevant for use as animal feed additives or for plant protection.</title>
        <authorList>
            <person name="Agerso Y."/>
            <person name="Stuer-Lauridsen B."/>
            <person name="Bjerre K."/>
            <person name="Jensen M.G."/>
            <person name="Johansen E."/>
            <person name="Bennedsen M."/>
            <person name="Brockmann E."/>
            <person name="Nielsen B."/>
        </authorList>
    </citation>
    <scope>NUCLEOTIDE SEQUENCE [LARGE SCALE GENOMIC DNA]</scope>
    <source>
        <strain evidence="3">CHCC20162</strain>
    </source>
</reference>